<evidence type="ECO:0000256" key="1">
    <source>
        <dbReference type="SAM" id="MobiDB-lite"/>
    </source>
</evidence>
<protein>
    <submittedName>
        <fullName evidence="2">Uncharacterized protein</fullName>
    </submittedName>
</protein>
<evidence type="ECO:0000313" key="2">
    <source>
        <dbReference type="EMBL" id="ABK67036.1"/>
    </source>
</evidence>
<reference evidence="2 3" key="1">
    <citation type="submission" date="2006-10" db="EMBL/GenBank/DDBJ databases">
        <authorList>
            <person name="Fleischmann R.D."/>
            <person name="Dodson R.J."/>
            <person name="Haft D.H."/>
            <person name="Merkel J.S."/>
            <person name="Nelson W.C."/>
            <person name="Fraser C.M."/>
        </authorList>
    </citation>
    <scope>NUCLEOTIDE SEQUENCE [LARGE SCALE GENOMIC DNA]</scope>
    <source>
        <strain evidence="2 3">104</strain>
    </source>
</reference>
<dbReference type="EMBL" id="CP000479">
    <property type="protein sequence ID" value="ABK67036.1"/>
    <property type="molecule type" value="Genomic_DNA"/>
</dbReference>
<dbReference type="HOGENOM" id="CLU_2845080_0_0_11"/>
<name>A0A0H2ZWU4_MYCA1</name>
<feature type="region of interest" description="Disordered" evidence="1">
    <location>
        <begin position="21"/>
        <end position="65"/>
    </location>
</feature>
<gene>
    <name evidence="2" type="ordered locus">MAV_1616</name>
</gene>
<sequence>MQRNRFECLIIRPIGPRLAADSDVSNAHYGKRYRSSVGKRRPAPPLRLRRPPADTRPVLHGKHAA</sequence>
<dbReference type="Proteomes" id="UP000001574">
    <property type="component" value="Chromosome"/>
</dbReference>
<proteinExistence type="predicted"/>
<dbReference type="KEGG" id="mav:MAV_1616"/>
<accession>A0A0H2ZWU4</accession>
<evidence type="ECO:0000313" key="3">
    <source>
        <dbReference type="Proteomes" id="UP000001574"/>
    </source>
</evidence>
<dbReference type="AlphaFoldDB" id="A0A0H2ZWU4"/>
<organism evidence="2 3">
    <name type="scientific">Mycobacterium avium (strain 104)</name>
    <dbReference type="NCBI Taxonomy" id="243243"/>
    <lineage>
        <taxon>Bacteria</taxon>
        <taxon>Bacillati</taxon>
        <taxon>Actinomycetota</taxon>
        <taxon>Actinomycetes</taxon>
        <taxon>Mycobacteriales</taxon>
        <taxon>Mycobacteriaceae</taxon>
        <taxon>Mycobacterium</taxon>
        <taxon>Mycobacterium avium complex (MAC)</taxon>
    </lineage>
</organism>
<feature type="compositionally biased region" description="Basic residues" evidence="1">
    <location>
        <begin position="29"/>
        <end position="50"/>
    </location>
</feature>